<organism evidence="1 2">
    <name type="scientific">Aquimarina algiphila</name>
    <dbReference type="NCBI Taxonomy" id="2047982"/>
    <lineage>
        <taxon>Bacteria</taxon>
        <taxon>Pseudomonadati</taxon>
        <taxon>Bacteroidota</taxon>
        <taxon>Flavobacteriia</taxon>
        <taxon>Flavobacteriales</taxon>
        <taxon>Flavobacteriaceae</taxon>
        <taxon>Aquimarina</taxon>
    </lineage>
</organism>
<gene>
    <name evidence="1" type="ORF">FOF46_17245</name>
</gene>
<comment type="caution">
    <text evidence="1">The sequence shown here is derived from an EMBL/GenBank/DDBJ whole genome shotgun (WGS) entry which is preliminary data.</text>
</comment>
<dbReference type="Proteomes" id="UP000318833">
    <property type="component" value="Unassembled WGS sequence"/>
</dbReference>
<protein>
    <submittedName>
        <fullName evidence="1">Uncharacterized protein</fullName>
    </submittedName>
</protein>
<proteinExistence type="predicted"/>
<evidence type="ECO:0000313" key="1">
    <source>
        <dbReference type="EMBL" id="TSE06969.1"/>
    </source>
</evidence>
<name>A0A554VHK0_9FLAO</name>
<evidence type="ECO:0000313" key="2">
    <source>
        <dbReference type="Proteomes" id="UP000318833"/>
    </source>
</evidence>
<reference evidence="1 2" key="1">
    <citation type="submission" date="2019-07" db="EMBL/GenBank/DDBJ databases">
        <title>The draft genome sequence of Aquimarina algiphila M91.</title>
        <authorList>
            <person name="Meng X."/>
        </authorList>
    </citation>
    <scope>NUCLEOTIDE SEQUENCE [LARGE SCALE GENOMIC DNA]</scope>
    <source>
        <strain evidence="1 2">M91</strain>
    </source>
</reference>
<dbReference type="RefSeq" id="WP_143917317.1">
    <property type="nucleotide sequence ID" value="NZ_CANMXV010000021.1"/>
</dbReference>
<dbReference type="AlphaFoldDB" id="A0A554VHK0"/>
<keyword evidence="2" id="KW-1185">Reference proteome</keyword>
<dbReference type="EMBL" id="VLNR01000038">
    <property type="protein sequence ID" value="TSE06969.1"/>
    <property type="molecule type" value="Genomic_DNA"/>
</dbReference>
<accession>A0A554VHK0</accession>
<sequence length="105" mass="12188">MEKPKKYNDYPDFYPVEKKSEIYASELQELLGSNFKKLIDCFPGGIIFNIYSYGNGYSMQVSYKGSNENLNIIDNVACFLTNIYWGNKVVLFNISKQEMDRILNT</sequence>